<name>A0A7J4X4L6_AGRVI</name>
<proteinExistence type="predicted"/>
<organism evidence="1 2">
    <name type="scientific">Agrobacterium vitis</name>
    <name type="common">Rhizobium vitis</name>
    <dbReference type="NCBI Taxonomy" id="373"/>
    <lineage>
        <taxon>Bacteria</taxon>
        <taxon>Pseudomonadati</taxon>
        <taxon>Pseudomonadota</taxon>
        <taxon>Alphaproteobacteria</taxon>
        <taxon>Hyphomicrobiales</taxon>
        <taxon>Rhizobiaceae</taxon>
        <taxon>Rhizobium/Agrobacterium group</taxon>
        <taxon>Agrobacterium</taxon>
    </lineage>
</organism>
<reference evidence="1 2" key="1">
    <citation type="submission" date="2018-08" db="EMBL/GenBank/DDBJ databases">
        <title>Genome sequencing of Agrobacterium vitis strain ICMP 10754.</title>
        <authorList>
            <person name="Visnovsky S.B."/>
            <person name="Pitman A.R."/>
        </authorList>
    </citation>
    <scope>NUCLEOTIDE SEQUENCE [LARGE SCALE GENOMIC DNA]</scope>
    <source>
        <strain evidence="1 2">ICMP 10754</strain>
    </source>
</reference>
<dbReference type="RefSeq" id="WP_149916818.1">
    <property type="nucleotide sequence ID" value="NZ_QUSG01000006.1"/>
</dbReference>
<gene>
    <name evidence="1" type="ORF">DXT89_14120</name>
</gene>
<protein>
    <submittedName>
        <fullName evidence="1">Uncharacterized protein</fullName>
    </submittedName>
</protein>
<evidence type="ECO:0000313" key="2">
    <source>
        <dbReference type="Proteomes" id="UP000436911"/>
    </source>
</evidence>
<evidence type="ECO:0000313" key="1">
    <source>
        <dbReference type="EMBL" id="KAA3527066.1"/>
    </source>
</evidence>
<sequence>MTDAEAQLHAVVNAWEALPGGRQCGVKNVESWLARDMAPAINSIRGFLQRPRPDGVLPPCPPDQSARIAELAEARNKALEEAVTIVRQHERNSEENMNLLRANKDYGRAKKAECEADALRAVAAAIRAMKRNT</sequence>
<dbReference type="AlphaFoldDB" id="A0A7J4X4L6"/>
<comment type="caution">
    <text evidence="1">The sequence shown here is derived from an EMBL/GenBank/DDBJ whole genome shotgun (WGS) entry which is preliminary data.</text>
</comment>
<dbReference type="EMBL" id="QUSG01000006">
    <property type="protein sequence ID" value="KAA3527066.1"/>
    <property type="molecule type" value="Genomic_DNA"/>
</dbReference>
<accession>A0A7J4X4L6</accession>
<dbReference type="Proteomes" id="UP000436911">
    <property type="component" value="Unassembled WGS sequence"/>
</dbReference>